<feature type="transmembrane region" description="Helical" evidence="2">
    <location>
        <begin position="20"/>
        <end position="42"/>
    </location>
</feature>
<keyword evidence="2" id="KW-1133">Transmembrane helix</keyword>
<evidence type="ECO:0000313" key="3">
    <source>
        <dbReference type="EMBL" id="RDD66387.1"/>
    </source>
</evidence>
<evidence type="ECO:0008006" key="5">
    <source>
        <dbReference type="Google" id="ProtNLM"/>
    </source>
</evidence>
<accession>A0A369TQH9</accession>
<feature type="compositionally biased region" description="Polar residues" evidence="1">
    <location>
        <begin position="206"/>
        <end position="218"/>
    </location>
</feature>
<feature type="compositionally biased region" description="Low complexity" evidence="1">
    <location>
        <begin position="191"/>
        <end position="200"/>
    </location>
</feature>
<sequence>MLNKITSRLRRFGRDTDGYVTTEAMIVLPALLWLFAACWVYFDLSRESSVNQKANYTIGDMISRETDPITPEYIDNTYKLLMAMNESDAVSTDMRITVVKFNAKNGNYQVVWSEARGNPEPLANNMMRHYEDRLPIMANNDQVVIVETWDDYWADFRGVGMDFFEIRTYSFTRPRFAPQILYASSEDDGQDNGWGNGDQDAPGGSLCNNNAENATDCANDNGEENVEPSKKGKGKA</sequence>
<dbReference type="EMBL" id="QPMK01000006">
    <property type="protein sequence ID" value="RDD66387.1"/>
    <property type="molecule type" value="Genomic_DNA"/>
</dbReference>
<name>A0A369TQH9_9RHOB</name>
<comment type="caution">
    <text evidence="3">The sequence shown here is derived from an EMBL/GenBank/DDBJ whole genome shotgun (WGS) entry which is preliminary data.</text>
</comment>
<dbReference type="AlphaFoldDB" id="A0A369TQH9"/>
<protein>
    <recommendedName>
        <fullName evidence="5">Pilus assembly protein</fullName>
    </recommendedName>
</protein>
<keyword evidence="2" id="KW-0472">Membrane</keyword>
<gene>
    <name evidence="3" type="ORF">DU478_10785</name>
</gene>
<keyword evidence="4" id="KW-1185">Reference proteome</keyword>
<dbReference type="RefSeq" id="WP_114510959.1">
    <property type="nucleotide sequence ID" value="NZ_QPMK01000006.1"/>
</dbReference>
<reference evidence="3 4" key="1">
    <citation type="submission" date="2018-07" db="EMBL/GenBank/DDBJ databases">
        <title>Thalassococcus profundi sp. nov., a marine bacterium isolated from deep seawater of Okinawa Trough.</title>
        <authorList>
            <person name="Yu M."/>
        </authorList>
    </citation>
    <scope>NUCLEOTIDE SEQUENCE [LARGE SCALE GENOMIC DNA]</scope>
    <source>
        <strain evidence="3 4">WRAS1</strain>
    </source>
</reference>
<organism evidence="3 4">
    <name type="scientific">Thalassococcus profundi</name>
    <dbReference type="NCBI Taxonomy" id="2282382"/>
    <lineage>
        <taxon>Bacteria</taxon>
        <taxon>Pseudomonadati</taxon>
        <taxon>Pseudomonadota</taxon>
        <taxon>Alphaproteobacteria</taxon>
        <taxon>Rhodobacterales</taxon>
        <taxon>Roseobacteraceae</taxon>
        <taxon>Thalassococcus</taxon>
    </lineage>
</organism>
<evidence type="ECO:0000256" key="2">
    <source>
        <dbReference type="SAM" id="Phobius"/>
    </source>
</evidence>
<keyword evidence="2" id="KW-0812">Transmembrane</keyword>
<dbReference type="OrthoDB" id="7876207at2"/>
<proteinExistence type="predicted"/>
<dbReference type="Proteomes" id="UP000253977">
    <property type="component" value="Unassembled WGS sequence"/>
</dbReference>
<evidence type="ECO:0000256" key="1">
    <source>
        <dbReference type="SAM" id="MobiDB-lite"/>
    </source>
</evidence>
<evidence type="ECO:0000313" key="4">
    <source>
        <dbReference type="Proteomes" id="UP000253977"/>
    </source>
</evidence>
<feature type="region of interest" description="Disordered" evidence="1">
    <location>
        <begin position="186"/>
        <end position="236"/>
    </location>
</feature>